<dbReference type="AlphaFoldDB" id="A0A1S1U8X8"/>
<protein>
    <submittedName>
        <fullName evidence="1">Uncharacterized protein</fullName>
    </submittedName>
</protein>
<accession>A0A1S1U8X8</accession>
<comment type="caution">
    <text evidence="1">The sequence shown here is derived from an EMBL/GenBank/DDBJ whole genome shotgun (WGS) entry which is preliminary data.</text>
</comment>
<sequence>MSTSCAEAQFLRDVADHEMTVLRDDGGNGRHVRFSRPGTGCMHFDLITWPGYLCYTGDMGTYVFQRLTDMFEFFRTDREYKKRNGAKLAVNLSYWGEKLQATDRDGYRKYSAEKFKTNVMDWIEQRGLTGKLGHGLRNELQSEVLDHADDGADAAYRAAMDFVWNGKRVFPDFYEVDSEDYSHRFLWCCYALAWGIEQYDAVKQSAAEAMPA</sequence>
<dbReference type="RefSeq" id="WP_071077729.1">
    <property type="nucleotide sequence ID" value="NZ_LFKP01000008.1"/>
</dbReference>
<name>A0A1S1U8X8_9BURK</name>
<dbReference type="EMBL" id="LFKP01000008">
    <property type="protein sequence ID" value="OHV96234.1"/>
    <property type="molecule type" value="Genomic_DNA"/>
</dbReference>
<gene>
    <name evidence="1" type="ORF">AKG95_15700</name>
</gene>
<evidence type="ECO:0000313" key="1">
    <source>
        <dbReference type="EMBL" id="OHV96234.1"/>
    </source>
</evidence>
<organism evidence="1 2">
    <name type="scientific">Janthinobacterium lividum</name>
    <dbReference type="NCBI Taxonomy" id="29581"/>
    <lineage>
        <taxon>Bacteria</taxon>
        <taxon>Pseudomonadati</taxon>
        <taxon>Pseudomonadota</taxon>
        <taxon>Betaproteobacteria</taxon>
        <taxon>Burkholderiales</taxon>
        <taxon>Oxalobacteraceae</taxon>
        <taxon>Janthinobacterium</taxon>
    </lineage>
</organism>
<dbReference type="Proteomes" id="UP000179840">
    <property type="component" value="Unassembled WGS sequence"/>
</dbReference>
<proteinExistence type="predicted"/>
<reference evidence="1 2" key="1">
    <citation type="submission" date="2015-06" db="EMBL/GenBank/DDBJ databases">
        <title>Draft genome sequencing of a biphenyl-degrading bacterium, Janthinobacterium lividum MEG1.</title>
        <authorList>
            <person name="Shimodaira J."/>
            <person name="Hatta T."/>
        </authorList>
    </citation>
    <scope>NUCLEOTIDE SEQUENCE [LARGE SCALE GENOMIC DNA]</scope>
    <source>
        <strain evidence="1 2">MEG1</strain>
    </source>
</reference>
<evidence type="ECO:0000313" key="2">
    <source>
        <dbReference type="Proteomes" id="UP000179840"/>
    </source>
</evidence>